<dbReference type="STRING" id="190721.ACS15_4382"/>
<reference evidence="2" key="2">
    <citation type="submission" date="2016-06" db="EMBL/GenBank/DDBJ databases">
        <authorList>
            <person name="Kjaerup R.B."/>
            <person name="Dalgaard T.S."/>
            <person name="Juul-Madsen H.R."/>
        </authorList>
    </citation>
    <scope>NUCLEOTIDE SEQUENCE [LARGE SCALE GENOMIC DNA]</scope>
    <source>
        <strain evidence="2">ATCC 49129</strain>
    </source>
</reference>
<dbReference type="GO" id="GO:0008410">
    <property type="term" value="F:CoA-transferase activity"/>
    <property type="evidence" value="ECO:0007669"/>
    <property type="project" value="InterPro"/>
</dbReference>
<dbReference type="AlphaFoldDB" id="A0A192A3J7"/>
<name>A0A192A3J7_9RALS</name>
<keyword evidence="4" id="KW-1185">Reference proteome</keyword>
<dbReference type="EMBL" id="CP016023">
    <property type="protein sequence ID" value="ANJ74954.1"/>
    <property type="molecule type" value="Genomic_DNA"/>
</dbReference>
<dbReference type="SMART" id="SM00882">
    <property type="entry name" value="CoA_trans"/>
    <property type="match status" value="1"/>
</dbReference>
<evidence type="ECO:0000313" key="4">
    <source>
        <dbReference type="Proteomes" id="UP000078572"/>
    </source>
</evidence>
<dbReference type="PANTHER" id="PTHR43293:SF3">
    <property type="entry name" value="CHOLESTEROL RING-CLEAVING HYDROLASE IPDB SUBUNIT"/>
    <property type="match status" value="1"/>
</dbReference>
<keyword evidence="2" id="KW-0808">Transferase</keyword>
<accession>A0A192A3J7</accession>
<protein>
    <submittedName>
        <fullName evidence="1">Glutaconate CoA-transferase subunit B</fullName>
    </submittedName>
    <submittedName>
        <fullName evidence="2">Ketoacid CoA transferase</fullName>
    </submittedName>
</protein>
<dbReference type="KEGG" id="rin:ACS15_4382"/>
<gene>
    <name evidence="2" type="ORF">A9Y76_20635</name>
    <name evidence="1" type="ORF">ACS15_4382</name>
</gene>
<dbReference type="Gene3D" id="3.40.1080.10">
    <property type="entry name" value="Glutaconate Coenzyme A-transferase"/>
    <property type="match status" value="1"/>
</dbReference>
<dbReference type="SUPFAM" id="SSF100950">
    <property type="entry name" value="NagB/RpiA/CoA transferase-like"/>
    <property type="match status" value="1"/>
</dbReference>
<dbReference type="EMBL" id="CP012606">
    <property type="protein sequence ID" value="ANH75483.1"/>
    <property type="molecule type" value="Genomic_DNA"/>
</dbReference>
<dbReference type="PATRIC" id="fig|190721.6.peg.4326"/>
<dbReference type="Proteomes" id="UP000077927">
    <property type="component" value="Chromosome 2"/>
</dbReference>
<dbReference type="PANTHER" id="PTHR43293">
    <property type="entry name" value="ACETATE COA-TRANSFERASE YDIF"/>
    <property type="match status" value="1"/>
</dbReference>
<organism evidence="2 4">
    <name type="scientific">Ralstonia insidiosa</name>
    <dbReference type="NCBI Taxonomy" id="190721"/>
    <lineage>
        <taxon>Bacteria</taxon>
        <taxon>Pseudomonadati</taxon>
        <taxon>Pseudomonadota</taxon>
        <taxon>Betaproteobacteria</taxon>
        <taxon>Burkholderiales</taxon>
        <taxon>Burkholderiaceae</taxon>
        <taxon>Ralstonia</taxon>
    </lineage>
</organism>
<dbReference type="GeneID" id="61528445"/>
<evidence type="ECO:0000313" key="1">
    <source>
        <dbReference type="EMBL" id="ANH75483.1"/>
    </source>
</evidence>
<evidence type="ECO:0000313" key="2">
    <source>
        <dbReference type="EMBL" id="ANJ74954.1"/>
    </source>
</evidence>
<reference evidence="1 3" key="1">
    <citation type="submission" date="2015-09" db="EMBL/GenBank/DDBJ databases">
        <authorList>
            <person name="Xu Y."/>
            <person name="Nagy A."/>
            <person name="Liu N.T."/>
            <person name="Nou X."/>
        </authorList>
    </citation>
    <scope>NUCLEOTIDE SEQUENCE [LARGE SCALE GENOMIC DNA]</scope>
    <source>
        <strain evidence="1 3">FC1138</strain>
    </source>
</reference>
<reference evidence="4" key="3">
    <citation type="submission" date="2016-06" db="EMBL/GenBank/DDBJ databases">
        <authorList>
            <person name="Xu Y."/>
            <person name="Nagy A."/>
            <person name="Yan X."/>
            <person name="Kim S.W."/>
            <person name="Haley B."/>
            <person name="Liu N.T."/>
            <person name="Nou X."/>
        </authorList>
    </citation>
    <scope>NUCLEOTIDE SEQUENCE [LARGE SCALE GENOMIC DNA]</scope>
    <source>
        <strain evidence="4">ATCC 49129</strain>
    </source>
</reference>
<dbReference type="OrthoDB" id="9813111at2"/>
<dbReference type="InterPro" id="IPR004165">
    <property type="entry name" value="CoA_trans_fam_I"/>
</dbReference>
<proteinExistence type="predicted"/>
<sequence>MSVNHEFTLAELMIAAASRVWNDDGEVLATGIGAGPRIAAGVSRLLHNPGLMMTDGEAYLVEQPVPLGRREPGFKVRASGWMGYSRVFDCLWGGRRHAMVMPTQIDRFGQANISRLGGTHAQPKKQLLGARGFPGNSINHANSFFVSAHSTRTFVKDEVDMVCSVGYNPARHIEGMRSFADLRIIVTDLCVMDFTGPDHAIRVRSLHPGVSLEQVRAATGFALANAADEALPETPAPSAEELAVIAKLDPHNQRATIVRDNPPGRRAAAQEATAAA</sequence>
<dbReference type="RefSeq" id="WP_021197693.1">
    <property type="nucleotide sequence ID" value="NZ_CP012606.1"/>
</dbReference>
<dbReference type="Proteomes" id="UP000078572">
    <property type="component" value="Chromosome 2"/>
</dbReference>
<evidence type="ECO:0000313" key="3">
    <source>
        <dbReference type="Proteomes" id="UP000077927"/>
    </source>
</evidence>
<dbReference type="InterPro" id="IPR037171">
    <property type="entry name" value="NagB/RpiA_transferase-like"/>
</dbReference>